<feature type="region of interest" description="Disordered" evidence="1">
    <location>
        <begin position="96"/>
        <end position="186"/>
    </location>
</feature>
<keyword evidence="3" id="KW-1185">Reference proteome</keyword>
<proteinExistence type="predicted"/>
<evidence type="ECO:0000313" key="2">
    <source>
        <dbReference type="EMBL" id="CEL61330.1"/>
    </source>
</evidence>
<feature type="compositionally biased region" description="Low complexity" evidence="1">
    <location>
        <begin position="102"/>
        <end position="127"/>
    </location>
</feature>
<sequence length="186" mass="19999">MSSENESPASKTPVWSTGPEQVEVKLVVTGETYNVDTDIAKRMGFIQEGVKFESPFGLTGCSKQDFELALVFCAEDRSCVKPPSKELAHIISETAAPSVVRASVSPEPEPASEASTSEVQKAFADIAIADDEDDEEDGSYLPSESESSDSDEEYSDTDTADLGAAGLQAELEEHEAREKEKRSLGL</sequence>
<protein>
    <submittedName>
        <fullName evidence="2">Uncharacterized protein</fullName>
    </submittedName>
</protein>
<dbReference type="AlphaFoldDB" id="A0A0B7FUE2"/>
<accession>A0A0B7FUE2</accession>
<dbReference type="Proteomes" id="UP000059188">
    <property type="component" value="Unassembled WGS sequence"/>
</dbReference>
<feature type="compositionally biased region" description="Acidic residues" evidence="1">
    <location>
        <begin position="146"/>
        <end position="159"/>
    </location>
</feature>
<gene>
    <name evidence="2" type="ORF">RSOLAG1IB_09943</name>
</gene>
<organism evidence="2 3">
    <name type="scientific">Thanatephorus cucumeris (strain AG1-IB / isolate 7/3/14)</name>
    <name type="common">Lettuce bottom rot fungus</name>
    <name type="synonym">Rhizoctonia solani</name>
    <dbReference type="NCBI Taxonomy" id="1108050"/>
    <lineage>
        <taxon>Eukaryota</taxon>
        <taxon>Fungi</taxon>
        <taxon>Dikarya</taxon>
        <taxon>Basidiomycota</taxon>
        <taxon>Agaricomycotina</taxon>
        <taxon>Agaricomycetes</taxon>
        <taxon>Cantharellales</taxon>
        <taxon>Ceratobasidiaceae</taxon>
        <taxon>Rhizoctonia</taxon>
        <taxon>Rhizoctonia solani AG-1</taxon>
    </lineage>
</organism>
<feature type="compositionally biased region" description="Acidic residues" evidence="1">
    <location>
        <begin position="128"/>
        <end position="138"/>
    </location>
</feature>
<reference evidence="2 3" key="1">
    <citation type="submission" date="2014-11" db="EMBL/GenBank/DDBJ databases">
        <authorList>
            <person name="Wibberg Daniel"/>
        </authorList>
    </citation>
    <scope>NUCLEOTIDE SEQUENCE [LARGE SCALE GENOMIC DNA]</scope>
    <source>
        <strain evidence="2">Rhizoctonia solani AG1-IB 7/3/14</strain>
    </source>
</reference>
<name>A0A0B7FUE2_THACB</name>
<evidence type="ECO:0000256" key="1">
    <source>
        <dbReference type="SAM" id="MobiDB-lite"/>
    </source>
</evidence>
<feature type="compositionally biased region" description="Basic and acidic residues" evidence="1">
    <location>
        <begin position="174"/>
        <end position="186"/>
    </location>
</feature>
<dbReference type="EMBL" id="LN679153">
    <property type="protein sequence ID" value="CEL61330.1"/>
    <property type="molecule type" value="Genomic_DNA"/>
</dbReference>
<dbReference type="OrthoDB" id="3253370at2759"/>
<evidence type="ECO:0000313" key="3">
    <source>
        <dbReference type="Proteomes" id="UP000059188"/>
    </source>
</evidence>